<sequence>MIDLYIPFICILCKNEGRFDSRCYIKHNKIWQFAFYDGNGGFSLAETDEYVCGKEAICHYCYNSGFSKKID</sequence>
<accession>A0A6C0L1T3</accession>
<evidence type="ECO:0000313" key="1">
    <source>
        <dbReference type="EMBL" id="QHU22694.1"/>
    </source>
</evidence>
<proteinExistence type="predicted"/>
<name>A0A6C0L1T3_9ZZZZ</name>
<organism evidence="1">
    <name type="scientific">viral metagenome</name>
    <dbReference type="NCBI Taxonomy" id="1070528"/>
    <lineage>
        <taxon>unclassified sequences</taxon>
        <taxon>metagenomes</taxon>
        <taxon>organismal metagenomes</taxon>
    </lineage>
</organism>
<dbReference type="EMBL" id="MN741017">
    <property type="protein sequence ID" value="QHU22694.1"/>
    <property type="molecule type" value="Genomic_DNA"/>
</dbReference>
<protein>
    <submittedName>
        <fullName evidence="1">Uncharacterized protein</fullName>
    </submittedName>
</protein>
<reference evidence="1" key="1">
    <citation type="journal article" date="2020" name="Nature">
        <title>Giant virus diversity and host interactions through global metagenomics.</title>
        <authorList>
            <person name="Schulz F."/>
            <person name="Roux S."/>
            <person name="Paez-Espino D."/>
            <person name="Jungbluth S."/>
            <person name="Walsh D.A."/>
            <person name="Denef V.J."/>
            <person name="McMahon K.D."/>
            <person name="Konstantinidis K.T."/>
            <person name="Eloe-Fadrosh E.A."/>
            <person name="Kyrpides N.C."/>
            <person name="Woyke T."/>
        </authorList>
    </citation>
    <scope>NUCLEOTIDE SEQUENCE</scope>
    <source>
        <strain evidence="1">GVMAG-S-ERX555907-63</strain>
    </source>
</reference>
<dbReference type="AlphaFoldDB" id="A0A6C0L1T3"/>